<name>A0A1M7CWJ1_9RHOB</name>
<dbReference type="PANTHER" id="PTHR44688">
    <property type="entry name" value="DNA-BINDING TRANSCRIPTIONAL ACTIVATOR DEVR_DOSR"/>
    <property type="match status" value="1"/>
</dbReference>
<dbReference type="SMART" id="SM00421">
    <property type="entry name" value="HTH_LUXR"/>
    <property type="match status" value="1"/>
</dbReference>
<evidence type="ECO:0000256" key="1">
    <source>
        <dbReference type="ARBA" id="ARBA00023015"/>
    </source>
</evidence>
<dbReference type="SUPFAM" id="SSF55781">
    <property type="entry name" value="GAF domain-like"/>
    <property type="match status" value="1"/>
</dbReference>
<dbReference type="EMBL" id="FRBN01000031">
    <property type="protein sequence ID" value="SHL71560.1"/>
    <property type="molecule type" value="Genomic_DNA"/>
</dbReference>
<dbReference type="Gene3D" id="1.10.10.10">
    <property type="entry name" value="Winged helix-like DNA-binding domain superfamily/Winged helix DNA-binding domain"/>
    <property type="match status" value="1"/>
</dbReference>
<gene>
    <name evidence="5" type="ORF">SAMN05444414_13120</name>
</gene>
<keyword evidence="6" id="KW-1185">Reference proteome</keyword>
<dbReference type="PROSITE" id="PS50043">
    <property type="entry name" value="HTH_LUXR_2"/>
    <property type="match status" value="1"/>
</dbReference>
<dbReference type="GO" id="GO:0006355">
    <property type="term" value="P:regulation of DNA-templated transcription"/>
    <property type="evidence" value="ECO:0007669"/>
    <property type="project" value="InterPro"/>
</dbReference>
<dbReference type="InterPro" id="IPR016032">
    <property type="entry name" value="Sig_transdc_resp-reg_C-effctor"/>
</dbReference>
<dbReference type="SUPFAM" id="SSF46894">
    <property type="entry name" value="C-terminal effector domain of the bipartite response regulators"/>
    <property type="match status" value="1"/>
</dbReference>
<accession>A0A1M7CWJ1</accession>
<dbReference type="AlphaFoldDB" id="A0A1M7CWJ1"/>
<dbReference type="PRINTS" id="PR00038">
    <property type="entry name" value="HTHLUXR"/>
</dbReference>
<dbReference type="Pfam" id="PF00196">
    <property type="entry name" value="GerE"/>
    <property type="match status" value="1"/>
</dbReference>
<dbReference type="InterPro" id="IPR036388">
    <property type="entry name" value="WH-like_DNA-bd_sf"/>
</dbReference>
<dbReference type="Gene3D" id="3.30.450.40">
    <property type="match status" value="1"/>
</dbReference>
<dbReference type="STRING" id="1054996.SAMN05444414_13120"/>
<evidence type="ECO:0000256" key="3">
    <source>
        <dbReference type="ARBA" id="ARBA00023163"/>
    </source>
</evidence>
<dbReference type="GO" id="GO:0003677">
    <property type="term" value="F:DNA binding"/>
    <property type="evidence" value="ECO:0007669"/>
    <property type="project" value="UniProtKB-KW"/>
</dbReference>
<dbReference type="Pfam" id="PF01590">
    <property type="entry name" value="GAF"/>
    <property type="match status" value="1"/>
</dbReference>
<proteinExistence type="predicted"/>
<dbReference type="PANTHER" id="PTHR44688:SF16">
    <property type="entry name" value="DNA-BINDING TRANSCRIPTIONAL ACTIVATOR DEVR_DOSR"/>
    <property type="match status" value="1"/>
</dbReference>
<reference evidence="6" key="1">
    <citation type="submission" date="2016-11" db="EMBL/GenBank/DDBJ databases">
        <authorList>
            <person name="Varghese N."/>
            <person name="Submissions S."/>
        </authorList>
    </citation>
    <scope>NUCLEOTIDE SEQUENCE [LARGE SCALE GENOMIC DNA]</scope>
    <source>
        <strain evidence="6">DSM 29327</strain>
    </source>
</reference>
<dbReference type="RefSeq" id="WP_073200403.1">
    <property type="nucleotide sequence ID" value="NZ_FRBN01000031.1"/>
</dbReference>
<dbReference type="InterPro" id="IPR029016">
    <property type="entry name" value="GAF-like_dom_sf"/>
</dbReference>
<dbReference type="Proteomes" id="UP000184191">
    <property type="component" value="Unassembled WGS sequence"/>
</dbReference>
<keyword evidence="2" id="KW-0238">DNA-binding</keyword>
<keyword evidence="1" id="KW-0805">Transcription regulation</keyword>
<evidence type="ECO:0000259" key="4">
    <source>
        <dbReference type="PROSITE" id="PS50043"/>
    </source>
</evidence>
<keyword evidence="3" id="KW-0804">Transcription</keyword>
<evidence type="ECO:0000313" key="6">
    <source>
        <dbReference type="Proteomes" id="UP000184191"/>
    </source>
</evidence>
<evidence type="ECO:0000313" key="5">
    <source>
        <dbReference type="EMBL" id="SHL71560.1"/>
    </source>
</evidence>
<organism evidence="5 6">
    <name type="scientific">Roseovarius marisflavi</name>
    <dbReference type="NCBI Taxonomy" id="1054996"/>
    <lineage>
        <taxon>Bacteria</taxon>
        <taxon>Pseudomonadati</taxon>
        <taxon>Pseudomonadota</taxon>
        <taxon>Alphaproteobacteria</taxon>
        <taxon>Rhodobacterales</taxon>
        <taxon>Roseobacteraceae</taxon>
        <taxon>Roseovarius</taxon>
    </lineage>
</organism>
<dbReference type="OrthoDB" id="54411at2"/>
<dbReference type="PROSITE" id="PS00622">
    <property type="entry name" value="HTH_LUXR_1"/>
    <property type="match status" value="1"/>
</dbReference>
<dbReference type="InterPro" id="IPR000792">
    <property type="entry name" value="Tscrpt_reg_LuxR_C"/>
</dbReference>
<dbReference type="SMART" id="SM00065">
    <property type="entry name" value="GAF"/>
    <property type="match status" value="1"/>
</dbReference>
<dbReference type="CDD" id="cd06170">
    <property type="entry name" value="LuxR_C_like"/>
    <property type="match status" value="1"/>
</dbReference>
<feature type="domain" description="HTH luxR-type" evidence="4">
    <location>
        <begin position="1"/>
        <end position="64"/>
    </location>
</feature>
<evidence type="ECO:0000256" key="2">
    <source>
        <dbReference type="ARBA" id="ARBA00023125"/>
    </source>
</evidence>
<protein>
    <submittedName>
        <fullName evidence="5">GAF domain-containing protein</fullName>
    </submittedName>
</protein>
<dbReference type="InterPro" id="IPR003018">
    <property type="entry name" value="GAF"/>
</dbReference>
<sequence length="264" mass="29037">MDQNSLSPRELEIAQSYASGASYQEIAQVLCIAPSTVRTHLAAVYRKLQVSSKLELATRLGGHAPEPRDLSLIISELALSLEEAISREKAVSEVLRIISASQGDLDKVIPSILNYALELCDAEYGILFEYRGNNQFFASFTRGIPMPFGTWLNENGTFTVSPQTGLGRMVTQRQVVNIIDVKSEEVYRSNDPLRSATADLGGARSFAAIPMLAADRLVGAFTIYRQMVRPFSEDTMRLARGFAEQSVIALENARLISFAQGAKR</sequence>